<organism evidence="1 2">
    <name type="scientific">Vanilla planifolia</name>
    <name type="common">Vanilla</name>
    <dbReference type="NCBI Taxonomy" id="51239"/>
    <lineage>
        <taxon>Eukaryota</taxon>
        <taxon>Viridiplantae</taxon>
        <taxon>Streptophyta</taxon>
        <taxon>Embryophyta</taxon>
        <taxon>Tracheophyta</taxon>
        <taxon>Spermatophyta</taxon>
        <taxon>Magnoliopsida</taxon>
        <taxon>Liliopsida</taxon>
        <taxon>Asparagales</taxon>
        <taxon>Orchidaceae</taxon>
        <taxon>Vanilloideae</taxon>
        <taxon>Vanilleae</taxon>
        <taxon>Vanilla</taxon>
    </lineage>
</organism>
<name>A0A835RDT5_VANPL</name>
<protein>
    <submittedName>
        <fullName evidence="1">Uncharacterized protein</fullName>
    </submittedName>
</protein>
<gene>
    <name evidence="1" type="ORF">HPP92_007279</name>
</gene>
<reference evidence="1 2" key="1">
    <citation type="journal article" date="2020" name="Nat. Food">
        <title>A phased Vanilla planifolia genome enables genetic improvement of flavour and production.</title>
        <authorList>
            <person name="Hasing T."/>
            <person name="Tang H."/>
            <person name="Brym M."/>
            <person name="Khazi F."/>
            <person name="Huang T."/>
            <person name="Chambers A.H."/>
        </authorList>
    </citation>
    <scope>NUCLEOTIDE SEQUENCE [LARGE SCALE GENOMIC DNA]</scope>
    <source>
        <tissue evidence="1">Leaf</tissue>
    </source>
</reference>
<dbReference type="AlphaFoldDB" id="A0A835RDT5"/>
<accession>A0A835RDT5</accession>
<dbReference type="Proteomes" id="UP000639772">
    <property type="component" value="Chromosome 3"/>
</dbReference>
<evidence type="ECO:0000313" key="1">
    <source>
        <dbReference type="EMBL" id="KAG0490416.1"/>
    </source>
</evidence>
<dbReference type="EMBL" id="JADCNM010000003">
    <property type="protein sequence ID" value="KAG0490416.1"/>
    <property type="molecule type" value="Genomic_DNA"/>
</dbReference>
<proteinExistence type="predicted"/>
<sequence>MALEIWPGGGDGAWSYPGHFYGMLSTLNYRAFKGNRMRLLRLPYVCNIELPPVTPCAASKVKNG</sequence>
<evidence type="ECO:0000313" key="2">
    <source>
        <dbReference type="Proteomes" id="UP000639772"/>
    </source>
</evidence>
<comment type="caution">
    <text evidence="1">The sequence shown here is derived from an EMBL/GenBank/DDBJ whole genome shotgun (WGS) entry which is preliminary data.</text>
</comment>